<dbReference type="Proteomes" id="UP000536179">
    <property type="component" value="Unassembled WGS sequence"/>
</dbReference>
<sequence length="467" mass="50993">MKTQFYRLTFATLLGLLASVLAPPADAADELEKELIRVSKSILDHARDAGYRNIGVLKFAVDNKKDAMGGHDSALGRRLANKLEMALILNVDISQPIGIAKNASDTAATIAGASHVSSSRNARERLFLKSYPMSWGSKNLPIDAFYTGSAVLTSDLSKMLVGIRVLDGTTGSLEWVPGLQFETKPGFDELMDAGQSFTTRGIFDSANIKLTKSERQEKATEAATLTSLDVSDASDKQQTSSKHPLSADNPDSPITFEVHYDNQPQPIRIEGGLAFVAEPNEDQTVMFVVRRKGTARPRLAVVVKVNGENTLKKETLPDAKCGAWIFEPHMDVFGIKGYQINQDEREPFRVLSDRESIEKEIDYGSHSGTISISVFPELKSTPKSDPVTPASDLLALLEDAEHPEQKPSTLAALRSTLDPSFNHLATRGLIGGKSKIKASVEKTTMERDDVPLMSATLRYYSPSDLPE</sequence>
<proteinExistence type="predicted"/>
<accession>A0A7W5E1Y9</accession>
<name>A0A7W5E1Y9_9BACT</name>
<evidence type="ECO:0000313" key="3">
    <source>
        <dbReference type="EMBL" id="MBB3208636.1"/>
    </source>
</evidence>
<keyword evidence="2" id="KW-0732">Signal</keyword>
<feature type="signal peptide" evidence="2">
    <location>
        <begin position="1"/>
        <end position="27"/>
    </location>
</feature>
<evidence type="ECO:0000256" key="1">
    <source>
        <dbReference type="SAM" id="MobiDB-lite"/>
    </source>
</evidence>
<evidence type="ECO:0000313" key="4">
    <source>
        <dbReference type="Proteomes" id="UP000536179"/>
    </source>
</evidence>
<dbReference type="AlphaFoldDB" id="A0A7W5E1Y9"/>
<gene>
    <name evidence="3" type="ORF">FHS27_004468</name>
</gene>
<dbReference type="EMBL" id="JACHXU010000017">
    <property type="protein sequence ID" value="MBB3208636.1"/>
    <property type="molecule type" value="Genomic_DNA"/>
</dbReference>
<keyword evidence="4" id="KW-1185">Reference proteome</keyword>
<evidence type="ECO:0000256" key="2">
    <source>
        <dbReference type="SAM" id="SignalP"/>
    </source>
</evidence>
<organism evidence="3 4">
    <name type="scientific">Aporhodopirellula rubra</name>
    <dbReference type="NCBI Taxonomy" id="980271"/>
    <lineage>
        <taxon>Bacteria</taxon>
        <taxon>Pseudomonadati</taxon>
        <taxon>Planctomycetota</taxon>
        <taxon>Planctomycetia</taxon>
        <taxon>Pirellulales</taxon>
        <taxon>Pirellulaceae</taxon>
        <taxon>Aporhodopirellula</taxon>
    </lineage>
</organism>
<evidence type="ECO:0008006" key="5">
    <source>
        <dbReference type="Google" id="ProtNLM"/>
    </source>
</evidence>
<dbReference type="RefSeq" id="WP_246420428.1">
    <property type="nucleotide sequence ID" value="NZ_JACHXU010000017.1"/>
</dbReference>
<comment type="caution">
    <text evidence="3">The sequence shown here is derived from an EMBL/GenBank/DDBJ whole genome shotgun (WGS) entry which is preliminary data.</text>
</comment>
<protein>
    <recommendedName>
        <fullName evidence="5">Secreted protein</fullName>
    </recommendedName>
</protein>
<feature type="chain" id="PRO_5030635620" description="Secreted protein" evidence="2">
    <location>
        <begin position="28"/>
        <end position="467"/>
    </location>
</feature>
<feature type="region of interest" description="Disordered" evidence="1">
    <location>
        <begin position="222"/>
        <end position="253"/>
    </location>
</feature>
<reference evidence="3 4" key="1">
    <citation type="submission" date="2020-08" db="EMBL/GenBank/DDBJ databases">
        <title>Genomic Encyclopedia of Type Strains, Phase III (KMG-III): the genomes of soil and plant-associated and newly described type strains.</title>
        <authorList>
            <person name="Whitman W."/>
        </authorList>
    </citation>
    <scope>NUCLEOTIDE SEQUENCE [LARGE SCALE GENOMIC DNA]</scope>
    <source>
        <strain evidence="3 4">CECT 8075</strain>
    </source>
</reference>